<dbReference type="AlphaFoldDB" id="A9P2F3"/>
<dbReference type="PANTHER" id="PTHR42886">
    <property type="entry name" value="RE40534P-RELATED"/>
    <property type="match status" value="1"/>
</dbReference>
<dbReference type="SUPFAM" id="SSF53474">
    <property type="entry name" value="alpha/beta-Hydrolases"/>
    <property type="match status" value="1"/>
</dbReference>
<protein>
    <recommendedName>
        <fullName evidence="1">Serine aminopeptidase S33 domain-containing protein</fullName>
    </recommendedName>
</protein>
<evidence type="ECO:0000259" key="1">
    <source>
        <dbReference type="Pfam" id="PF12146"/>
    </source>
</evidence>
<proteinExistence type="evidence at transcript level"/>
<evidence type="ECO:0000313" key="2">
    <source>
        <dbReference type="EMBL" id="ABK27064.1"/>
    </source>
</evidence>
<dbReference type="OMA" id="HIVILCH"/>
<sequence>MKERIIVTNNHGEKLVGVLDNVGSTQLVVLCHGFRSSKDDGTLVNLASSLSSEGISAFRFDFSGNGESEGQFSYGNYWKDAEDLRVVVLYFRGKGHKVSTFIGHSNGGISALLYASKYQDISTVINISGRFAWIEA</sequence>
<reference evidence="2" key="1">
    <citation type="journal article" date="2008" name="BMC Genomics">
        <title>A conifer genomics resource of 200,000 spruce (Picea spp.) ESTs and 6,464 high-quality, sequence-finished full-length cDNAs for Sitka spruce (Picea sitchensis).</title>
        <authorList>
            <person name="Ralph S.G."/>
            <person name="Chun H.J."/>
            <person name="Kolosova N."/>
            <person name="Cooper D."/>
            <person name="Oddy C."/>
            <person name="Ritland C.E."/>
            <person name="Kirkpatrick R."/>
            <person name="Moore R."/>
            <person name="Barber S."/>
            <person name="Holt R.A."/>
            <person name="Jones S.J."/>
            <person name="Marra M.A."/>
            <person name="Douglas C.J."/>
            <person name="Ritland K."/>
            <person name="Bohlmann J."/>
        </authorList>
    </citation>
    <scope>NUCLEOTIDE SEQUENCE</scope>
    <source>
        <tissue evidence="2">Bark</tissue>
    </source>
</reference>
<feature type="domain" description="Serine aminopeptidase S33" evidence="1">
    <location>
        <begin position="26"/>
        <end position="128"/>
    </location>
</feature>
<dbReference type="PANTHER" id="PTHR42886:SF53">
    <property type="entry name" value="ALPHA_BETA-HYDROLASES SUPERFAMILY PROTEIN"/>
    <property type="match status" value="1"/>
</dbReference>
<dbReference type="EMBL" id="EF087831">
    <property type="protein sequence ID" value="ABK27064.1"/>
    <property type="molecule type" value="mRNA"/>
</dbReference>
<name>A9P2F3_PICSI</name>
<dbReference type="Gene3D" id="3.40.50.1820">
    <property type="entry name" value="alpha/beta hydrolase"/>
    <property type="match status" value="1"/>
</dbReference>
<dbReference type="Pfam" id="PF12146">
    <property type="entry name" value="Hydrolase_4"/>
    <property type="match status" value="1"/>
</dbReference>
<dbReference type="InterPro" id="IPR022742">
    <property type="entry name" value="Hydrolase_4"/>
</dbReference>
<dbReference type="InterPro" id="IPR029058">
    <property type="entry name" value="AB_hydrolase_fold"/>
</dbReference>
<organism evidence="2">
    <name type="scientific">Picea sitchensis</name>
    <name type="common">Sitka spruce</name>
    <name type="synonym">Pinus sitchensis</name>
    <dbReference type="NCBI Taxonomy" id="3332"/>
    <lineage>
        <taxon>Eukaryota</taxon>
        <taxon>Viridiplantae</taxon>
        <taxon>Streptophyta</taxon>
        <taxon>Embryophyta</taxon>
        <taxon>Tracheophyta</taxon>
        <taxon>Spermatophyta</taxon>
        <taxon>Pinopsida</taxon>
        <taxon>Pinidae</taxon>
        <taxon>Conifers I</taxon>
        <taxon>Pinales</taxon>
        <taxon>Pinaceae</taxon>
        <taxon>Picea</taxon>
    </lineage>
</organism>
<accession>A9P2F3</accession>